<protein>
    <submittedName>
        <fullName evidence="2">Outer membrane lipoprotein carrier protein LolA</fullName>
    </submittedName>
</protein>
<gene>
    <name evidence="2" type="ORF">BZARG_2030</name>
</gene>
<dbReference type="InterPro" id="IPR029046">
    <property type="entry name" value="LolA/LolB/LppX"/>
</dbReference>
<dbReference type="RefSeq" id="WP_040288547.1">
    <property type="nucleotide sequence ID" value="NZ_AFXZ01000038.1"/>
</dbReference>
<evidence type="ECO:0000313" key="2">
    <source>
        <dbReference type="EMBL" id="EGV42866.2"/>
    </source>
</evidence>
<dbReference type="Proteomes" id="UP000003730">
    <property type="component" value="Unassembled WGS sequence"/>
</dbReference>
<dbReference type="Gene3D" id="2.50.20.10">
    <property type="entry name" value="Lipoprotein localisation LolA/LolB/LppX"/>
    <property type="match status" value="1"/>
</dbReference>
<evidence type="ECO:0000313" key="3">
    <source>
        <dbReference type="Proteomes" id="UP000003730"/>
    </source>
</evidence>
<comment type="caution">
    <text evidence="2">The sequence shown here is derived from an EMBL/GenBank/DDBJ whole genome shotgun (WGS) entry which is preliminary data.</text>
</comment>
<keyword evidence="1" id="KW-0732">Signal</keyword>
<dbReference type="InterPro" id="IPR004564">
    <property type="entry name" value="OM_lipoprot_carrier_LolA-like"/>
</dbReference>
<accession>G2EF96</accession>
<dbReference type="AlphaFoldDB" id="G2EF96"/>
<keyword evidence="3" id="KW-1185">Reference proteome</keyword>
<dbReference type="PANTHER" id="PTHR35869:SF1">
    <property type="entry name" value="OUTER-MEMBRANE LIPOPROTEIN CARRIER PROTEIN"/>
    <property type="match status" value="1"/>
</dbReference>
<sequence length="205" mass="23606">MRNIFIFCFIFISTIQAQKPMNSAEALTLKNLVKQQAKTTKTITSQFTQYKHMDFLSNDIITKGNLYFKAPDLIKWSYTEPFTYSVIFKDDQLYINDEGKKSNIDMSASKLFKQLNSLIINSVKGDMFDAEEFNIEYYKSGENSLVYFKPKDKKSAAFITAFHLTFNAEGDVEIVKMIEPSGDYTKIIFNNKVLNNPVSDALFNH</sequence>
<dbReference type="STRING" id="1046627.BZARG_2030"/>
<name>G2EF96_9FLAO</name>
<dbReference type="PANTHER" id="PTHR35869">
    <property type="entry name" value="OUTER-MEMBRANE LIPOPROTEIN CARRIER PROTEIN"/>
    <property type="match status" value="1"/>
</dbReference>
<dbReference type="CDD" id="cd16325">
    <property type="entry name" value="LolA"/>
    <property type="match status" value="1"/>
</dbReference>
<dbReference type="eggNOG" id="COG2834">
    <property type="taxonomic scope" value="Bacteria"/>
</dbReference>
<proteinExistence type="predicted"/>
<dbReference type="SUPFAM" id="SSF89392">
    <property type="entry name" value="Prokaryotic lipoproteins and lipoprotein localization factors"/>
    <property type="match status" value="1"/>
</dbReference>
<reference evidence="2 3" key="1">
    <citation type="journal article" date="2008" name="Int. J. Syst. Evol. Microbiol.">
        <title>Bizionia argentinensis sp. nov., isolated from surface marine water in Antarctica.</title>
        <authorList>
            <person name="Bercovich A."/>
            <person name="Vazquez S.C."/>
            <person name="Yankilevich P."/>
            <person name="Coria S.H."/>
            <person name="Foti M."/>
            <person name="Hernandez E."/>
            <person name="Vidal A."/>
            <person name="Ruberto L."/>
            <person name="Melo C."/>
            <person name="Marenssi S."/>
            <person name="Criscuolo M."/>
            <person name="Memoli M."/>
            <person name="Arguelles M."/>
            <person name="Mac Cormack W.P."/>
        </authorList>
    </citation>
    <scope>NUCLEOTIDE SEQUENCE [LARGE SCALE GENOMIC DNA]</scope>
    <source>
        <strain evidence="2 3">JUB59</strain>
    </source>
</reference>
<evidence type="ECO:0000256" key="1">
    <source>
        <dbReference type="ARBA" id="ARBA00022729"/>
    </source>
</evidence>
<dbReference type="EMBL" id="AFXZ01000038">
    <property type="protein sequence ID" value="EGV42866.2"/>
    <property type="molecule type" value="Genomic_DNA"/>
</dbReference>
<dbReference type="Pfam" id="PF03548">
    <property type="entry name" value="LolA"/>
    <property type="match status" value="1"/>
</dbReference>
<dbReference type="OrthoDB" id="1027451at2"/>
<organism evidence="2 3">
    <name type="scientific">Bizionia argentinensis JUB59</name>
    <dbReference type="NCBI Taxonomy" id="1046627"/>
    <lineage>
        <taxon>Bacteria</taxon>
        <taxon>Pseudomonadati</taxon>
        <taxon>Bacteroidota</taxon>
        <taxon>Flavobacteriia</taxon>
        <taxon>Flavobacteriales</taxon>
        <taxon>Flavobacteriaceae</taxon>
        <taxon>Bizionia</taxon>
    </lineage>
</organism>
<keyword evidence="2" id="KW-0449">Lipoprotein</keyword>